<dbReference type="EMBL" id="CP012040">
    <property type="protein sequence ID" value="AKP50140.1"/>
    <property type="molecule type" value="Genomic_DNA"/>
</dbReference>
<dbReference type="KEGG" id="camu:CA2015_0677"/>
<reference evidence="1 2" key="1">
    <citation type="submission" date="2015-07" db="EMBL/GenBank/DDBJ databases">
        <authorList>
            <person name="Kim K.M."/>
        </authorList>
    </citation>
    <scope>NUCLEOTIDE SEQUENCE [LARGE SCALE GENOMIC DNA]</scope>
    <source>
        <strain evidence="1 2">KCTC 12363</strain>
    </source>
</reference>
<organism evidence="1 2">
    <name type="scientific">Cyclobacterium amurskyense</name>
    <dbReference type="NCBI Taxonomy" id="320787"/>
    <lineage>
        <taxon>Bacteria</taxon>
        <taxon>Pseudomonadati</taxon>
        <taxon>Bacteroidota</taxon>
        <taxon>Cytophagia</taxon>
        <taxon>Cytophagales</taxon>
        <taxon>Cyclobacteriaceae</taxon>
        <taxon>Cyclobacterium</taxon>
    </lineage>
</organism>
<dbReference type="AlphaFoldDB" id="A0A0H4PAH8"/>
<evidence type="ECO:0000313" key="2">
    <source>
        <dbReference type="Proteomes" id="UP000036520"/>
    </source>
</evidence>
<dbReference type="STRING" id="320787.CA2015_0677"/>
<evidence type="ECO:0000313" key="1">
    <source>
        <dbReference type="EMBL" id="AKP50140.1"/>
    </source>
</evidence>
<accession>A0A0H4PAH8</accession>
<dbReference type="Proteomes" id="UP000036520">
    <property type="component" value="Chromosome"/>
</dbReference>
<name>A0A0H4PAH8_9BACT</name>
<sequence length="56" mass="6524">MLFLSFIKPESKLVKDLLRSGETIKITWPTQLGNLNIFQLNYSFQIGRLSVQFTTF</sequence>
<gene>
    <name evidence="1" type="ORF">CA2015_0677</name>
</gene>
<keyword evidence="2" id="KW-1185">Reference proteome</keyword>
<proteinExistence type="predicted"/>
<protein>
    <submittedName>
        <fullName evidence="1">Uncharacterized protein</fullName>
    </submittedName>
</protein>